<keyword evidence="1" id="KW-1133">Transmembrane helix</keyword>
<organism evidence="2 3">
    <name type="scientific">Natronogracilivirga saccharolytica</name>
    <dbReference type="NCBI Taxonomy" id="2812953"/>
    <lineage>
        <taxon>Bacteria</taxon>
        <taxon>Pseudomonadati</taxon>
        <taxon>Balneolota</taxon>
        <taxon>Balneolia</taxon>
        <taxon>Balneolales</taxon>
        <taxon>Cyclonatronaceae</taxon>
        <taxon>Natronogracilivirga</taxon>
    </lineage>
</organism>
<proteinExistence type="predicted"/>
<dbReference type="Proteomes" id="UP000673975">
    <property type="component" value="Unassembled WGS sequence"/>
</dbReference>
<evidence type="ECO:0000313" key="3">
    <source>
        <dbReference type="Proteomes" id="UP000673975"/>
    </source>
</evidence>
<reference evidence="2" key="1">
    <citation type="submission" date="2021-02" db="EMBL/GenBank/DDBJ databases">
        <title>Natronogracilivirga saccharolytica gen. nov. sp. nov. a new anaerobic, haloalkiliphilic carbohydrate-fermenting bacterium from soda lake and proposing of Cyclonatronumiaceae fam. nov. in the phylum Balneolaeota.</title>
        <authorList>
            <person name="Zhilina T.N."/>
            <person name="Sorokin D.Y."/>
            <person name="Zavarzina D.G."/>
            <person name="Toshchakov S.V."/>
            <person name="Kublanov I.V."/>
        </authorList>
    </citation>
    <scope>NUCLEOTIDE SEQUENCE</scope>
    <source>
        <strain evidence="2">Z-1702</strain>
    </source>
</reference>
<gene>
    <name evidence="2" type="ORF">NATSA_05280</name>
</gene>
<dbReference type="EMBL" id="JAFIDN010000003">
    <property type="protein sequence ID" value="MBP3192068.1"/>
    <property type="molecule type" value="Genomic_DNA"/>
</dbReference>
<name>A0A8J7S876_9BACT</name>
<sequence length="151" mass="16420">MNQPVPKYLSLPDVNAAAPGKGRVHFIAAFLLMGLLFLPMENLAGAHCTMEEQGQAEQPVSNDDCCPLENENPESDCTSCEICNCYFAPFSGHHDSSFRDATLQHTLKFAIPSSHEVPARSMASFQIKPAAKVADLPPSVPVYLANQVFLN</sequence>
<accession>A0A8J7S876</accession>
<keyword evidence="3" id="KW-1185">Reference proteome</keyword>
<evidence type="ECO:0000256" key="1">
    <source>
        <dbReference type="SAM" id="Phobius"/>
    </source>
</evidence>
<comment type="caution">
    <text evidence="2">The sequence shown here is derived from an EMBL/GenBank/DDBJ whole genome shotgun (WGS) entry which is preliminary data.</text>
</comment>
<keyword evidence="1" id="KW-0472">Membrane</keyword>
<keyword evidence="1" id="KW-0812">Transmembrane</keyword>
<feature type="transmembrane region" description="Helical" evidence="1">
    <location>
        <begin position="20"/>
        <end position="38"/>
    </location>
</feature>
<dbReference type="AlphaFoldDB" id="A0A8J7S876"/>
<dbReference type="RefSeq" id="WP_210510964.1">
    <property type="nucleotide sequence ID" value="NZ_JAFIDN010000003.1"/>
</dbReference>
<evidence type="ECO:0000313" key="2">
    <source>
        <dbReference type="EMBL" id="MBP3192068.1"/>
    </source>
</evidence>
<protein>
    <submittedName>
        <fullName evidence="2">Uncharacterized protein</fullName>
    </submittedName>
</protein>